<protein>
    <recommendedName>
        <fullName evidence="1">DUF4180 domain-containing protein</fullName>
    </recommendedName>
</protein>
<gene>
    <name evidence="2" type="ORF">MXMO3_01468</name>
</gene>
<dbReference type="AlphaFoldDB" id="A0A2R4MD83"/>
<evidence type="ECO:0000313" key="2">
    <source>
        <dbReference type="EMBL" id="AVX03998.1"/>
    </source>
</evidence>
<dbReference type="EMBL" id="CP021330">
    <property type="protein sequence ID" value="AVX03998.1"/>
    <property type="molecule type" value="Genomic_DNA"/>
</dbReference>
<feature type="domain" description="DUF4180" evidence="1">
    <location>
        <begin position="5"/>
        <end position="109"/>
    </location>
</feature>
<dbReference type="KEGG" id="mmyr:MXMO3_01468"/>
<dbReference type="InterPro" id="IPR025438">
    <property type="entry name" value="DUF4180"/>
</dbReference>
<keyword evidence="3" id="KW-1185">Reference proteome</keyword>
<evidence type="ECO:0000313" key="3">
    <source>
        <dbReference type="Proteomes" id="UP000258927"/>
    </source>
</evidence>
<organism evidence="2 3">
    <name type="scientific">Maritalea myrionectae</name>
    <dbReference type="NCBI Taxonomy" id="454601"/>
    <lineage>
        <taxon>Bacteria</taxon>
        <taxon>Pseudomonadati</taxon>
        <taxon>Pseudomonadota</taxon>
        <taxon>Alphaproteobacteria</taxon>
        <taxon>Hyphomicrobiales</taxon>
        <taxon>Devosiaceae</taxon>
        <taxon>Maritalea</taxon>
    </lineage>
</organism>
<evidence type="ECO:0000259" key="1">
    <source>
        <dbReference type="Pfam" id="PF13788"/>
    </source>
</evidence>
<dbReference type="RefSeq" id="WP_162889170.1">
    <property type="nucleotide sequence ID" value="NZ_CP021330.1"/>
</dbReference>
<sequence length="111" mass="12379">MTASDQIYAVPADHPPMAKVGDFMDHIGNAGYEGKTILVLPKSAIDPTFFDLRSGLAGEVTQKLVNYHLKCAIIGDFEAEIKQSNALRDYIYECNRGDYIQFVAHEDEIKL</sequence>
<dbReference type="Pfam" id="PF13788">
    <property type="entry name" value="DUF4180"/>
    <property type="match status" value="1"/>
</dbReference>
<dbReference type="Proteomes" id="UP000258927">
    <property type="component" value="Chromosome"/>
</dbReference>
<proteinExistence type="predicted"/>
<dbReference type="STRING" id="1122213.GCA_000423365_01325"/>
<name>A0A2R4MD83_9HYPH</name>
<reference evidence="2 3" key="1">
    <citation type="submission" date="2017-05" db="EMBL/GenBank/DDBJ databases">
        <title>Genome Analysis of Maritalea myrionectae HL2708#5.</title>
        <authorList>
            <consortium name="Cotde Inc.-PKNU"/>
            <person name="Jang D."/>
            <person name="Oh H.-M."/>
        </authorList>
    </citation>
    <scope>NUCLEOTIDE SEQUENCE [LARGE SCALE GENOMIC DNA]</scope>
    <source>
        <strain evidence="2 3">HL2708#5</strain>
    </source>
</reference>
<accession>A0A2R4MD83</accession>